<dbReference type="PANTHER" id="PTHR10422:SF18">
    <property type="entry name" value="CYTOCHROME C OXIDASE SUBUNIT 1"/>
    <property type="match status" value="1"/>
</dbReference>
<dbReference type="Gene3D" id="1.20.210.10">
    <property type="entry name" value="Cytochrome c oxidase-like, subunit I domain"/>
    <property type="match status" value="1"/>
</dbReference>
<sequence length="55" mass="5752">MPALLGGFGNWFVPILIGAPDMAFPRLNNISFWLLPPSLLLLVSSALVEVGAGTG</sequence>
<keyword evidence="1 4" id="KW-0496">Mitochondrion</keyword>
<evidence type="ECO:0000313" key="4">
    <source>
        <dbReference type="EMBL" id="ARV87667.1"/>
    </source>
</evidence>
<reference evidence="4" key="1">
    <citation type="submission" date="2017-02" db="EMBL/GenBank/DDBJ databases">
        <title>Whole genome sequencing of photosynthetic microalga Auxenochlorella protothecoides UTEX 2341.</title>
        <authorList>
            <person name="Patelou M."/>
            <person name="Skliros D."/>
            <person name="Kalliampakou K.I."/>
            <person name="Ioannidis N.E."/>
            <person name="Papazi A."/>
            <person name="Katharios P."/>
            <person name="Kotzabasis K."/>
            <person name="Flemetakis E."/>
        </authorList>
    </citation>
    <scope>NUCLEOTIDE SEQUENCE</scope>
    <source>
        <strain evidence="4">UTEX 2341</strain>
    </source>
</reference>
<dbReference type="EMBL" id="KY681419">
    <property type="protein sequence ID" value="ARV87667.1"/>
    <property type="molecule type" value="Genomic_DNA"/>
</dbReference>
<gene>
    <name evidence="4" type="ORF">BW920_0094</name>
</gene>
<keyword evidence="1" id="KW-0479">Metal-binding</keyword>
<comment type="subcellular location">
    <subcellularLocation>
        <location evidence="1">Mitochondrion inner membrane</location>
        <topology evidence="1">Multi-pass membrane protein</topology>
    </subcellularLocation>
</comment>
<name>A0A1Z1GBM7_AUXPR</name>
<dbReference type="InterPro" id="IPR000883">
    <property type="entry name" value="Cyt_C_Oxase_1"/>
</dbReference>
<feature type="transmembrane region" description="Helical" evidence="2">
    <location>
        <begin position="30"/>
        <end position="52"/>
    </location>
</feature>
<dbReference type="GO" id="GO:0004129">
    <property type="term" value="F:cytochrome-c oxidase activity"/>
    <property type="evidence" value="ECO:0007669"/>
    <property type="project" value="UniProtKB-EC"/>
</dbReference>
<dbReference type="PROSITE" id="PS50855">
    <property type="entry name" value="COX1"/>
    <property type="match status" value="1"/>
</dbReference>
<protein>
    <recommendedName>
        <fullName evidence="1">Cytochrome c oxidase subunit 1</fullName>
        <ecNumber evidence="1">7.1.1.9</ecNumber>
    </recommendedName>
</protein>
<dbReference type="InterPro" id="IPR023616">
    <property type="entry name" value="Cyt_c_oxase-like_su1_dom"/>
</dbReference>
<dbReference type="EC" id="7.1.1.9" evidence="1"/>
<dbReference type="GO" id="GO:0015990">
    <property type="term" value="P:electron transport coupled proton transport"/>
    <property type="evidence" value="ECO:0007669"/>
    <property type="project" value="TreeGrafter"/>
</dbReference>
<dbReference type="AlphaFoldDB" id="A0A1Z1GBM7"/>
<dbReference type="GO" id="GO:0046872">
    <property type="term" value="F:metal ion binding"/>
    <property type="evidence" value="ECO:0007669"/>
    <property type="project" value="UniProtKB-KW"/>
</dbReference>
<dbReference type="SUPFAM" id="SSF81442">
    <property type="entry name" value="Cytochrome c oxidase subunit I-like"/>
    <property type="match status" value="1"/>
</dbReference>
<keyword evidence="4" id="KW-0560">Oxidoreductase</keyword>
<comment type="catalytic activity">
    <reaction evidence="1">
        <text>4 Fe(II)-[cytochrome c] + O2 + 8 H(+)(in) = 4 Fe(III)-[cytochrome c] + 2 H2O + 4 H(+)(out)</text>
        <dbReference type="Rhea" id="RHEA:11436"/>
        <dbReference type="Rhea" id="RHEA-COMP:10350"/>
        <dbReference type="Rhea" id="RHEA-COMP:14399"/>
        <dbReference type="ChEBI" id="CHEBI:15377"/>
        <dbReference type="ChEBI" id="CHEBI:15378"/>
        <dbReference type="ChEBI" id="CHEBI:15379"/>
        <dbReference type="ChEBI" id="CHEBI:29033"/>
        <dbReference type="ChEBI" id="CHEBI:29034"/>
        <dbReference type="EC" id="7.1.1.9"/>
    </reaction>
</comment>
<dbReference type="GO" id="GO:0016491">
    <property type="term" value="F:oxidoreductase activity"/>
    <property type="evidence" value="ECO:0007669"/>
    <property type="project" value="UniProtKB-KW"/>
</dbReference>
<keyword evidence="1" id="KW-0813">Transport</keyword>
<dbReference type="InterPro" id="IPR036927">
    <property type="entry name" value="Cyt_c_oxase-like_su1_sf"/>
</dbReference>
<proteinExistence type="inferred from homology"/>
<dbReference type="GO" id="GO:0020037">
    <property type="term" value="F:heme binding"/>
    <property type="evidence" value="ECO:0007669"/>
    <property type="project" value="InterPro"/>
</dbReference>
<geneLocation type="mitochondrion" evidence="4"/>
<keyword evidence="1" id="KW-0249">Electron transport</keyword>
<dbReference type="Pfam" id="PF00115">
    <property type="entry name" value="COX1"/>
    <property type="match status" value="1"/>
</dbReference>
<feature type="domain" description="Cytochrome oxidase subunit I profile" evidence="3">
    <location>
        <begin position="1"/>
        <end position="55"/>
    </location>
</feature>
<keyword evidence="1" id="KW-0186">Copper</keyword>
<keyword evidence="1" id="KW-0349">Heme</keyword>
<keyword evidence="1" id="KW-0408">Iron</keyword>
<dbReference type="PRINTS" id="PR01165">
    <property type="entry name" value="CYCOXIDASEI"/>
</dbReference>
<evidence type="ECO:0000256" key="1">
    <source>
        <dbReference type="RuleBase" id="RU000369"/>
    </source>
</evidence>
<comment type="pathway">
    <text evidence="1">Energy metabolism; oxidative phosphorylation.</text>
</comment>
<comment type="function">
    <text evidence="1">Component of the cytochrome c oxidase, the last enzyme in the mitochondrial electron transport chain which drives oxidative phosphorylation. The respiratory chain contains 3 multisubunit complexes succinate dehydrogenase (complex II, CII), ubiquinol-cytochrome c oxidoreductase (cytochrome b-c1 complex, complex III, CIII) and cytochrome c oxidase (complex IV, CIV), that cooperate to transfer electrons derived from NADH and succinate to molecular oxygen, creating an electrochemical gradient over the inner membrane that drives transmembrane transport and the ATP synthase. Cytochrome c oxidase is the component of the respiratory chain that catalyzes the reduction of oxygen to water. Electrons originating from reduced cytochrome c in the intermembrane space (IMS) are transferred via the dinuclear copper A center (CU(A)) of subunit 2 and heme A of subunit 1 to the active site in subunit 1, a binuclear center (BNC) formed by heme A3 and copper B (CU(B)). The BNC reduces molecular oxygen to 2 water molecules using 4 electrons from cytochrome c in the IMS and 4 protons from the mitochondrial matrix.</text>
</comment>
<comment type="similarity">
    <text evidence="1">Belongs to the heme-copper respiratory oxidase family.</text>
</comment>
<dbReference type="UniPathway" id="UPA00705"/>
<keyword evidence="1 2" id="KW-0812">Transmembrane</keyword>
<dbReference type="PANTHER" id="PTHR10422">
    <property type="entry name" value="CYTOCHROME C OXIDASE SUBUNIT 1"/>
    <property type="match status" value="1"/>
</dbReference>
<organism evidence="4">
    <name type="scientific">Auxenochlorella protothecoides</name>
    <name type="common">Green microalga</name>
    <name type="synonym">Chlorella protothecoides</name>
    <dbReference type="NCBI Taxonomy" id="3075"/>
    <lineage>
        <taxon>Eukaryota</taxon>
        <taxon>Viridiplantae</taxon>
        <taxon>Chlorophyta</taxon>
        <taxon>core chlorophytes</taxon>
        <taxon>Trebouxiophyceae</taxon>
        <taxon>Chlorellales</taxon>
        <taxon>Chlorellaceae</taxon>
        <taxon>Auxenochlorella</taxon>
    </lineage>
</organism>
<keyword evidence="1" id="KW-0679">Respiratory chain</keyword>
<evidence type="ECO:0000259" key="3">
    <source>
        <dbReference type="PROSITE" id="PS50855"/>
    </source>
</evidence>
<evidence type="ECO:0000256" key="2">
    <source>
        <dbReference type="SAM" id="Phobius"/>
    </source>
</evidence>
<dbReference type="GO" id="GO:0006123">
    <property type="term" value="P:mitochondrial electron transport, cytochrome c to oxygen"/>
    <property type="evidence" value="ECO:0007669"/>
    <property type="project" value="TreeGrafter"/>
</dbReference>
<dbReference type="GO" id="GO:0005743">
    <property type="term" value="C:mitochondrial inner membrane"/>
    <property type="evidence" value="ECO:0007669"/>
    <property type="project" value="UniProtKB-SubCell"/>
</dbReference>
<keyword evidence="2" id="KW-1133">Transmembrane helix</keyword>
<keyword evidence="1" id="KW-0999">Mitochondrion inner membrane</keyword>
<accession>A0A1Z1GBM7</accession>
<keyword evidence="1 2" id="KW-0472">Membrane</keyword>